<gene>
    <name evidence="2" type="ORF">B4N89_29790</name>
</gene>
<name>A0A1T3P660_9ACTN</name>
<keyword evidence="1" id="KW-0472">Membrane</keyword>
<feature type="transmembrane region" description="Helical" evidence="1">
    <location>
        <begin position="192"/>
        <end position="210"/>
    </location>
</feature>
<proteinExistence type="predicted"/>
<evidence type="ECO:0000313" key="2">
    <source>
        <dbReference type="EMBL" id="OPC84556.1"/>
    </source>
</evidence>
<evidence type="ECO:0000313" key="3">
    <source>
        <dbReference type="Proteomes" id="UP000190037"/>
    </source>
</evidence>
<protein>
    <recommendedName>
        <fullName evidence="4">Glycosyltransferase RgtA/B/C/D-like domain-containing protein</fullName>
    </recommendedName>
</protein>
<dbReference type="RefSeq" id="WP_078978854.1">
    <property type="nucleotide sequence ID" value="NZ_MWQN01000001.1"/>
</dbReference>
<feature type="transmembrane region" description="Helical" evidence="1">
    <location>
        <begin position="152"/>
        <end position="180"/>
    </location>
</feature>
<evidence type="ECO:0000256" key="1">
    <source>
        <dbReference type="SAM" id="Phobius"/>
    </source>
</evidence>
<keyword evidence="3" id="KW-1185">Reference proteome</keyword>
<dbReference type="EMBL" id="MWQN01000001">
    <property type="protein sequence ID" value="OPC84556.1"/>
    <property type="molecule type" value="Genomic_DNA"/>
</dbReference>
<dbReference type="Proteomes" id="UP000190037">
    <property type="component" value="Unassembled WGS sequence"/>
</dbReference>
<feature type="transmembrane region" description="Helical" evidence="1">
    <location>
        <begin position="305"/>
        <end position="321"/>
    </location>
</feature>
<organism evidence="2 3">
    <name type="scientific">Embleya scabrispora</name>
    <dbReference type="NCBI Taxonomy" id="159449"/>
    <lineage>
        <taxon>Bacteria</taxon>
        <taxon>Bacillati</taxon>
        <taxon>Actinomycetota</taxon>
        <taxon>Actinomycetes</taxon>
        <taxon>Kitasatosporales</taxon>
        <taxon>Streptomycetaceae</taxon>
        <taxon>Embleya</taxon>
    </lineage>
</organism>
<keyword evidence="1" id="KW-1133">Transmembrane helix</keyword>
<keyword evidence="1" id="KW-0812">Transmembrane</keyword>
<dbReference type="AlphaFoldDB" id="A0A1T3P660"/>
<evidence type="ECO:0008006" key="4">
    <source>
        <dbReference type="Google" id="ProtNLM"/>
    </source>
</evidence>
<reference evidence="2 3" key="1">
    <citation type="submission" date="2017-03" db="EMBL/GenBank/DDBJ databases">
        <title>Draft genome sequence of Streptomyces scabrisporus NF3, endophyte isolated from Amphipterygium adstringens.</title>
        <authorList>
            <person name="Vazquez M."/>
            <person name="Ceapa C.D."/>
            <person name="Rodriguez Luna D."/>
            <person name="Sanchez Esquivel S."/>
        </authorList>
    </citation>
    <scope>NUCLEOTIDE SEQUENCE [LARGE SCALE GENOMIC DNA]</scope>
    <source>
        <strain evidence="2 3">NF3</strain>
    </source>
</reference>
<dbReference type="OrthoDB" id="4350265at2"/>
<feature type="transmembrane region" description="Helical" evidence="1">
    <location>
        <begin position="283"/>
        <end position="299"/>
    </location>
</feature>
<accession>A0A1T3P660</accession>
<feature type="transmembrane region" description="Helical" evidence="1">
    <location>
        <begin position="128"/>
        <end position="146"/>
    </location>
</feature>
<comment type="caution">
    <text evidence="2">The sequence shown here is derived from an EMBL/GenBank/DDBJ whole genome shotgun (WGS) entry which is preliminary data.</text>
</comment>
<feature type="transmembrane region" description="Helical" evidence="1">
    <location>
        <begin position="78"/>
        <end position="101"/>
    </location>
</feature>
<sequence length="385" mass="41247">MSAGISTPAAPRRPRLSAPARRVLLLVACVALAAYTGIRAPSAWTATLQSISLQDGFHRRFVVGTVLHPVAEATDYPYALFAGTSFVILAALLAVVVVAAARTRVPARRALVAGWLVLPTGGYLFHEVGYFEQLLFLALFGAWWLLARGRTVAAALVMAVAVCVHEIAMLTVIPLFTLLVVDRLPIRRAAAVLLPAVLAGGTVLLVSPAADGAAPGLRARLREGGFPARADVFEIFGRTQAESLRMYEPFEVLWFLVPLAVLLAAALALAFAGGTVTGPRRPLAIAAATAPLVAAFAGWDTHRWAFLLLANTAVVTWWWLGRERGDATPSRVRSRHRILVAAALLCVHVPLAYFDDFAPRELTGPGIRTFVDDTTSGDLLRTPTR</sequence>
<feature type="transmembrane region" description="Helical" evidence="1">
    <location>
        <begin position="252"/>
        <end position="271"/>
    </location>
</feature>